<feature type="binding site" evidence="3">
    <location>
        <position position="128"/>
    </location>
    <ligand>
        <name>a divalent metal cation</name>
        <dbReference type="ChEBI" id="CHEBI:60240"/>
        <label>2</label>
    </ligand>
</feature>
<comment type="caution">
    <text evidence="4">The sequence shown here is derived from an EMBL/GenBank/DDBJ whole genome shotgun (WGS) entry which is preliminary data.</text>
</comment>
<protein>
    <submittedName>
        <fullName evidence="4">TatD family hydrolase</fullName>
    </submittedName>
</protein>
<dbReference type="FunFam" id="3.20.20.140:FF:000005">
    <property type="entry name" value="TatD family hydrolase"/>
    <property type="match status" value="1"/>
</dbReference>
<accession>A0A930B4X0</accession>
<evidence type="ECO:0000256" key="1">
    <source>
        <dbReference type="ARBA" id="ARBA00022723"/>
    </source>
</evidence>
<proteinExistence type="predicted"/>
<dbReference type="InterPro" id="IPR001130">
    <property type="entry name" value="TatD-like"/>
</dbReference>
<dbReference type="PROSITE" id="PS01091">
    <property type="entry name" value="TATD_3"/>
    <property type="match status" value="1"/>
</dbReference>
<feature type="binding site" evidence="3">
    <location>
        <position position="153"/>
    </location>
    <ligand>
        <name>a divalent metal cation</name>
        <dbReference type="ChEBI" id="CHEBI:60240"/>
        <label>2</label>
    </ligand>
</feature>
<dbReference type="GO" id="GO:0016788">
    <property type="term" value="F:hydrolase activity, acting on ester bonds"/>
    <property type="evidence" value="ECO:0007669"/>
    <property type="project" value="InterPro"/>
</dbReference>
<dbReference type="EMBL" id="JABZMK010000006">
    <property type="protein sequence ID" value="MBF1128959.1"/>
    <property type="molecule type" value="Genomic_DNA"/>
</dbReference>
<dbReference type="PROSITE" id="PS01090">
    <property type="entry name" value="TATD_2"/>
    <property type="match status" value="1"/>
</dbReference>
<sequence>MRTYYDIGLNLFTRSFPDPERIIADAEAAGICCILTGSEARENELVNEFVKTHDVYGTAGIHPHAADDAADEDLERIEEIILSNPKIVAVGECGLDYDRMYSTKENQLYYFKKLIALGEKLKKPLFLHERDAEEDFISCFAGHEDICRRSVVHCYTGNKKTAETLLDMGFSIGITGWICDERRAEALREAVKIIPPDRILLETDAPYLTPRGIPGLKRTNVPQNIVYVARALAHYMGVSEENVIRHAKVNTERIFGV</sequence>
<dbReference type="GO" id="GO:0046872">
    <property type="term" value="F:metal ion binding"/>
    <property type="evidence" value="ECO:0007669"/>
    <property type="project" value="UniProtKB-KW"/>
</dbReference>
<dbReference type="CDD" id="cd01310">
    <property type="entry name" value="TatD_DNAse"/>
    <property type="match status" value="1"/>
</dbReference>
<dbReference type="AlphaFoldDB" id="A0A930B4X0"/>
<feature type="binding site" evidence="3">
    <location>
        <position position="92"/>
    </location>
    <ligand>
        <name>a divalent metal cation</name>
        <dbReference type="ChEBI" id="CHEBI:60240"/>
        <label>1</label>
    </ligand>
</feature>
<dbReference type="Proteomes" id="UP000757890">
    <property type="component" value="Unassembled WGS sequence"/>
</dbReference>
<organism evidence="4 5">
    <name type="scientific">Dialister invisus</name>
    <dbReference type="NCBI Taxonomy" id="218538"/>
    <lineage>
        <taxon>Bacteria</taxon>
        <taxon>Bacillati</taxon>
        <taxon>Bacillota</taxon>
        <taxon>Negativicutes</taxon>
        <taxon>Veillonellales</taxon>
        <taxon>Veillonellaceae</taxon>
        <taxon>Dialister</taxon>
    </lineage>
</organism>
<evidence type="ECO:0000313" key="5">
    <source>
        <dbReference type="Proteomes" id="UP000757890"/>
    </source>
</evidence>
<dbReference type="InterPro" id="IPR032466">
    <property type="entry name" value="Metal_Hydrolase"/>
</dbReference>
<reference evidence="4" key="1">
    <citation type="submission" date="2020-04" db="EMBL/GenBank/DDBJ databases">
        <title>Deep metagenomics examines the oral microbiome during advanced dental caries in children, revealing novel taxa and co-occurrences with host molecules.</title>
        <authorList>
            <person name="Baker J.L."/>
            <person name="Morton J.T."/>
            <person name="Dinis M."/>
            <person name="Alvarez R."/>
            <person name="Tran N.C."/>
            <person name="Knight R."/>
            <person name="Edlund A."/>
        </authorList>
    </citation>
    <scope>NUCLEOTIDE SEQUENCE</scope>
    <source>
        <strain evidence="4">JCVI_32_bin.14</strain>
    </source>
</reference>
<dbReference type="Gene3D" id="3.20.20.140">
    <property type="entry name" value="Metal-dependent hydrolases"/>
    <property type="match status" value="1"/>
</dbReference>
<keyword evidence="2 4" id="KW-0378">Hydrolase</keyword>
<feature type="binding site" evidence="3">
    <location>
        <position position="204"/>
    </location>
    <ligand>
        <name>a divalent metal cation</name>
        <dbReference type="ChEBI" id="CHEBI:60240"/>
        <label>1</label>
    </ligand>
</feature>
<dbReference type="PANTHER" id="PTHR46124">
    <property type="entry name" value="D-AMINOACYL-TRNA DEACYLASE"/>
    <property type="match status" value="1"/>
</dbReference>
<dbReference type="SUPFAM" id="SSF51556">
    <property type="entry name" value="Metallo-dependent hydrolases"/>
    <property type="match status" value="1"/>
</dbReference>
<evidence type="ECO:0000313" key="4">
    <source>
        <dbReference type="EMBL" id="MBF1128959.1"/>
    </source>
</evidence>
<dbReference type="InterPro" id="IPR018228">
    <property type="entry name" value="DNase_TatD-rel_CS"/>
</dbReference>
<evidence type="ECO:0000256" key="3">
    <source>
        <dbReference type="PIRSR" id="PIRSR005902-1"/>
    </source>
</evidence>
<gene>
    <name evidence="4" type="ORF">HXL70_02810</name>
</gene>
<dbReference type="PANTHER" id="PTHR46124:SF2">
    <property type="entry name" value="D-AMINOACYL-TRNA DEACYLASE"/>
    <property type="match status" value="1"/>
</dbReference>
<keyword evidence="1 3" id="KW-0479">Metal-binding</keyword>
<dbReference type="Pfam" id="PF01026">
    <property type="entry name" value="TatD_DNase"/>
    <property type="match status" value="1"/>
</dbReference>
<name>A0A930B4X0_9FIRM</name>
<dbReference type="PIRSF" id="PIRSF005902">
    <property type="entry name" value="DNase_TatD"/>
    <property type="match status" value="1"/>
</dbReference>
<evidence type="ECO:0000256" key="2">
    <source>
        <dbReference type="ARBA" id="ARBA00022801"/>
    </source>
</evidence>